<dbReference type="InterPro" id="IPR051323">
    <property type="entry name" value="AtsK-like"/>
</dbReference>
<dbReference type="Pfam" id="PF02668">
    <property type="entry name" value="TauD"/>
    <property type="match status" value="1"/>
</dbReference>
<proteinExistence type="inferred from homology"/>
<dbReference type="GO" id="GO:0016706">
    <property type="term" value="F:2-oxoglutarate-dependent dioxygenase activity"/>
    <property type="evidence" value="ECO:0007669"/>
    <property type="project" value="TreeGrafter"/>
</dbReference>
<dbReference type="AlphaFoldDB" id="A0A9P9DFN7"/>
<evidence type="ECO:0000256" key="4">
    <source>
        <dbReference type="ARBA" id="ARBA00022964"/>
    </source>
</evidence>
<dbReference type="PANTHER" id="PTHR30468">
    <property type="entry name" value="ALPHA-KETOGLUTARATE-DEPENDENT SULFONATE DIOXYGENASE"/>
    <property type="match status" value="1"/>
</dbReference>
<keyword evidence="4" id="KW-0223">Dioxygenase</keyword>
<feature type="compositionally biased region" description="Basic and acidic residues" evidence="8">
    <location>
        <begin position="383"/>
        <end position="409"/>
    </location>
</feature>
<name>A0A9P9DFN7_9PLEO</name>
<keyword evidence="7" id="KW-0175">Coiled coil</keyword>
<evidence type="ECO:0000259" key="9">
    <source>
        <dbReference type="Pfam" id="PF02668"/>
    </source>
</evidence>
<dbReference type="SUPFAM" id="SSF51197">
    <property type="entry name" value="Clavaminate synthase-like"/>
    <property type="match status" value="1"/>
</dbReference>
<gene>
    <name evidence="10" type="ORF">B0J11DRAFT_583277</name>
</gene>
<evidence type="ECO:0000256" key="3">
    <source>
        <dbReference type="ARBA" id="ARBA00022723"/>
    </source>
</evidence>
<feature type="domain" description="TauD/TfdA-like" evidence="9">
    <location>
        <begin position="66"/>
        <end position="280"/>
    </location>
</feature>
<evidence type="ECO:0000256" key="6">
    <source>
        <dbReference type="ARBA" id="ARBA00023004"/>
    </source>
</evidence>
<feature type="compositionally biased region" description="Basic residues" evidence="8">
    <location>
        <begin position="23"/>
        <end position="34"/>
    </location>
</feature>
<dbReference type="GO" id="GO:0046872">
    <property type="term" value="F:metal ion binding"/>
    <property type="evidence" value="ECO:0007669"/>
    <property type="project" value="UniProtKB-KW"/>
</dbReference>
<dbReference type="OrthoDB" id="10257314at2759"/>
<dbReference type="EMBL" id="JAGMWT010000013">
    <property type="protein sequence ID" value="KAH7117896.1"/>
    <property type="molecule type" value="Genomic_DNA"/>
</dbReference>
<dbReference type="PANTHER" id="PTHR30468:SF31">
    <property type="entry name" value="ALPHA-KETOGLUTARATE-DEPENDENT SULFONATE DIOXYGENASE-RELATED"/>
    <property type="match status" value="1"/>
</dbReference>
<keyword evidence="6" id="KW-0408">Iron</keyword>
<dbReference type="InterPro" id="IPR003819">
    <property type="entry name" value="TauD/TfdA-like"/>
</dbReference>
<comment type="cofactor">
    <cofactor evidence="1">
        <name>Fe(2+)</name>
        <dbReference type="ChEBI" id="CHEBI:29033"/>
    </cofactor>
</comment>
<feature type="compositionally biased region" description="Polar residues" evidence="8">
    <location>
        <begin position="445"/>
        <end position="460"/>
    </location>
</feature>
<evidence type="ECO:0000256" key="2">
    <source>
        <dbReference type="ARBA" id="ARBA00005896"/>
    </source>
</evidence>
<sequence length="480" mass="54322">MARLASRNPTVVEPPISTTQHSIRSRTHRHHGQKPPHQVSAIEQHVTPSALSSEGSLFSSADRTDISDSIGTLLSGIQLSSLTPQQLDDLGSLVAERGVVFFHDQKVSNQDHLRVSEHYGFLSERPSVRRDSGQDVESKTVSRLPDTDDWYVDGYVEEKPSSFSLLKIDADQDVKGETLWVNQYGLYDTLSRPMKRFFDELQTLDPSKLTRHPAVQTHPVTGLKALNVIPGLVSGFADLKKKESDKLLEFVDYHIHSAAEHTIRFKWTAGTVAIWDNRTIAYKNLSGSNLRNTRFLKTSVLGGKPFFDLKSESREERADRVEQEAKEEAERVRQIKARYNRTPLRRIIHRQLFGQEANATTEDHTPDETTSNVPGTESAIVDDSPKKSKIIKDPPQEKNDLTTDRQHEQSYDLVNEMTVEPTIEKKSPVNRFNESPLRRIIRRQVSGNNQRQWHQSNLNDSGYPPPLGYKSQPINAIQAA</sequence>
<keyword evidence="3" id="KW-0479">Metal-binding</keyword>
<reference evidence="10" key="1">
    <citation type="journal article" date="2021" name="Nat. Commun.">
        <title>Genetic determinants of endophytism in the Arabidopsis root mycobiome.</title>
        <authorList>
            <person name="Mesny F."/>
            <person name="Miyauchi S."/>
            <person name="Thiergart T."/>
            <person name="Pickel B."/>
            <person name="Atanasova L."/>
            <person name="Karlsson M."/>
            <person name="Huettel B."/>
            <person name="Barry K.W."/>
            <person name="Haridas S."/>
            <person name="Chen C."/>
            <person name="Bauer D."/>
            <person name="Andreopoulos W."/>
            <person name="Pangilinan J."/>
            <person name="LaButti K."/>
            <person name="Riley R."/>
            <person name="Lipzen A."/>
            <person name="Clum A."/>
            <person name="Drula E."/>
            <person name="Henrissat B."/>
            <person name="Kohler A."/>
            <person name="Grigoriev I.V."/>
            <person name="Martin F.M."/>
            <person name="Hacquard S."/>
        </authorList>
    </citation>
    <scope>NUCLEOTIDE SEQUENCE</scope>
    <source>
        <strain evidence="10">MPI-CAGE-CH-0243</strain>
    </source>
</reference>
<evidence type="ECO:0000256" key="8">
    <source>
        <dbReference type="SAM" id="MobiDB-lite"/>
    </source>
</evidence>
<keyword evidence="5" id="KW-0560">Oxidoreductase</keyword>
<protein>
    <recommendedName>
        <fullName evidence="9">TauD/TfdA-like domain-containing protein</fullName>
    </recommendedName>
</protein>
<evidence type="ECO:0000313" key="11">
    <source>
        <dbReference type="Proteomes" id="UP000700596"/>
    </source>
</evidence>
<feature type="region of interest" description="Disordered" evidence="8">
    <location>
        <begin position="1"/>
        <end position="38"/>
    </location>
</feature>
<dbReference type="Gene3D" id="3.60.130.10">
    <property type="entry name" value="Clavaminate synthase-like"/>
    <property type="match status" value="1"/>
</dbReference>
<accession>A0A9P9DFN7</accession>
<dbReference type="GO" id="GO:0005737">
    <property type="term" value="C:cytoplasm"/>
    <property type="evidence" value="ECO:0007669"/>
    <property type="project" value="TreeGrafter"/>
</dbReference>
<feature type="coiled-coil region" evidence="7">
    <location>
        <begin position="311"/>
        <end position="342"/>
    </location>
</feature>
<comment type="similarity">
    <text evidence="2">Belongs to the TfdA dioxygenase family.</text>
</comment>
<evidence type="ECO:0000313" key="10">
    <source>
        <dbReference type="EMBL" id="KAH7117896.1"/>
    </source>
</evidence>
<dbReference type="Proteomes" id="UP000700596">
    <property type="component" value="Unassembled WGS sequence"/>
</dbReference>
<evidence type="ECO:0000256" key="5">
    <source>
        <dbReference type="ARBA" id="ARBA00023002"/>
    </source>
</evidence>
<feature type="region of interest" description="Disordered" evidence="8">
    <location>
        <begin position="352"/>
        <end position="409"/>
    </location>
</feature>
<organism evidence="10 11">
    <name type="scientific">Dendryphion nanum</name>
    <dbReference type="NCBI Taxonomy" id="256645"/>
    <lineage>
        <taxon>Eukaryota</taxon>
        <taxon>Fungi</taxon>
        <taxon>Dikarya</taxon>
        <taxon>Ascomycota</taxon>
        <taxon>Pezizomycotina</taxon>
        <taxon>Dothideomycetes</taxon>
        <taxon>Pleosporomycetidae</taxon>
        <taxon>Pleosporales</taxon>
        <taxon>Torulaceae</taxon>
        <taxon>Dendryphion</taxon>
    </lineage>
</organism>
<keyword evidence="11" id="KW-1185">Reference proteome</keyword>
<evidence type="ECO:0000256" key="1">
    <source>
        <dbReference type="ARBA" id="ARBA00001954"/>
    </source>
</evidence>
<dbReference type="InterPro" id="IPR042098">
    <property type="entry name" value="TauD-like_sf"/>
</dbReference>
<evidence type="ECO:0000256" key="7">
    <source>
        <dbReference type="SAM" id="Coils"/>
    </source>
</evidence>
<feature type="region of interest" description="Disordered" evidence="8">
    <location>
        <begin position="445"/>
        <end position="480"/>
    </location>
</feature>
<comment type="caution">
    <text evidence="10">The sequence shown here is derived from an EMBL/GenBank/DDBJ whole genome shotgun (WGS) entry which is preliminary data.</text>
</comment>